<accession>B5GNM5</accession>
<keyword evidence="3" id="KW-1185">Reference proteome</keyword>
<dbReference type="EMBL" id="CM000913">
    <property type="protein sequence ID" value="EFG08579.1"/>
    <property type="molecule type" value="Genomic_DNA"/>
</dbReference>
<evidence type="ECO:0000313" key="3">
    <source>
        <dbReference type="Proteomes" id="UP000002357"/>
    </source>
</evidence>
<evidence type="ECO:0000256" key="1">
    <source>
        <dbReference type="SAM" id="SignalP"/>
    </source>
</evidence>
<dbReference type="STRING" id="1901.BB341_11160"/>
<dbReference type="Proteomes" id="UP000002357">
    <property type="component" value="Chromosome"/>
</dbReference>
<sequence>MSATRIAQATAVAAFVLALGTPAVASAAGHSAPVRATSVTALQPSFTTNDMSWQIAPYDMSWQ</sequence>
<dbReference type="RefSeq" id="WP_003953271.1">
    <property type="nucleotide sequence ID" value="NZ_CM000913.1"/>
</dbReference>
<dbReference type="AlphaFoldDB" id="B5GNM5"/>
<reference evidence="2 3" key="1">
    <citation type="journal article" date="2010" name="Genome Biol. Evol.">
        <title>The sequence of a 1.8-mb bacterial linear plasmid reveals a rich evolutionary reservoir of secondary metabolic pathways.</title>
        <authorList>
            <person name="Medema M.H."/>
            <person name="Trefzer A."/>
            <person name="Kovalchuk A."/>
            <person name="van den Berg M."/>
            <person name="Mueller U."/>
            <person name="Heijne W."/>
            <person name="Wu L."/>
            <person name="Alam M.T."/>
            <person name="Ronning C.M."/>
            <person name="Nierman W.C."/>
            <person name="Bovenberg R.A.L."/>
            <person name="Breitling R."/>
            <person name="Takano E."/>
        </authorList>
    </citation>
    <scope>NUCLEOTIDE SEQUENCE [LARGE SCALE GENOMIC DNA]</scope>
    <source>
        <strain evidence="3">ATCC 27064 / DSM 738 / JCM 4710 / NBRC 13307 / NCIMB 12785 / NRRL 3585 / VKM Ac-602</strain>
    </source>
</reference>
<dbReference type="GeneID" id="93729988"/>
<organism evidence="2 3">
    <name type="scientific">Streptomyces clavuligerus</name>
    <dbReference type="NCBI Taxonomy" id="1901"/>
    <lineage>
        <taxon>Bacteria</taxon>
        <taxon>Bacillati</taxon>
        <taxon>Actinomycetota</taxon>
        <taxon>Actinomycetes</taxon>
        <taxon>Kitasatosporales</taxon>
        <taxon>Streptomycetaceae</taxon>
        <taxon>Streptomyces</taxon>
    </lineage>
</organism>
<proteinExistence type="predicted"/>
<keyword evidence="1" id="KW-0732">Signal</keyword>
<feature type="signal peptide" evidence="1">
    <location>
        <begin position="1"/>
        <end position="27"/>
    </location>
</feature>
<name>B5GNM5_STRCL</name>
<evidence type="ECO:0000313" key="2">
    <source>
        <dbReference type="EMBL" id="EFG08579.1"/>
    </source>
</evidence>
<protein>
    <recommendedName>
        <fullName evidence="4">Secreted protein</fullName>
    </recommendedName>
</protein>
<feature type="chain" id="PRO_5010824993" description="Secreted protein" evidence="1">
    <location>
        <begin position="28"/>
        <end position="63"/>
    </location>
</feature>
<dbReference type="KEGG" id="sclf:BB341_11160"/>
<evidence type="ECO:0008006" key="4">
    <source>
        <dbReference type="Google" id="ProtNLM"/>
    </source>
</evidence>
<gene>
    <name evidence="2" type="ORF">SCLAV_3507</name>
</gene>